<name>A0ABY9ZRH8_9ACTN</name>
<dbReference type="NCBIfam" id="NF033542">
    <property type="entry name" value="transpos_IS110"/>
    <property type="match status" value="1"/>
</dbReference>
<proteinExistence type="predicted"/>
<sequence>MTHPTVQVTAGVDTHKDTHTAAALDDTGRLLGTAQFAATPAGHRQLLTWLKQHGSVTVIGVEGTGAYGAGLTRYLHTQDITVVEVDRPDRTTRRHHGKSDPVDAEAAARAALTGRATGIPKQRDGCVEALRQLRIARTCAIRHRADVQQRLHSLTLTAGEALRGKLRDLSPTQLVRTCAALRPDPAHASNPDTATKIALRSLARRHQQLTTDITELDQLINPLVKAINPALSAAYGVGPEVAGQLLVTAGDNPHRLRTEAAFAMLCGVAPLPASSGKTHRHRLNRGGDRQANCALYRIAVTRIALTRLARDPRTRAYRDRRIKQGLSTTEAIRCLKRYIAREIYVLLTT</sequence>
<dbReference type="InterPro" id="IPR003346">
    <property type="entry name" value="Transposase_20"/>
</dbReference>
<accession>A0ABY9ZRH8</accession>
<protein>
    <submittedName>
        <fullName evidence="3">IS110 family transposase</fullName>
    </submittedName>
</protein>
<dbReference type="Proteomes" id="UP001303001">
    <property type="component" value="Chromosome"/>
</dbReference>
<keyword evidence="4" id="KW-1185">Reference proteome</keyword>
<feature type="domain" description="Transposase IS116/IS110/IS902 C-terminal" evidence="2">
    <location>
        <begin position="231"/>
        <end position="307"/>
    </location>
</feature>
<evidence type="ECO:0000259" key="1">
    <source>
        <dbReference type="Pfam" id="PF01548"/>
    </source>
</evidence>
<dbReference type="RefSeq" id="WP_313719442.1">
    <property type="nucleotide sequence ID" value="NZ_CP134876.1"/>
</dbReference>
<organism evidence="3 4">
    <name type="scientific">Micromonospora halotolerans</name>
    <dbReference type="NCBI Taxonomy" id="709879"/>
    <lineage>
        <taxon>Bacteria</taxon>
        <taxon>Bacillati</taxon>
        <taxon>Actinomycetota</taxon>
        <taxon>Actinomycetes</taxon>
        <taxon>Micromonosporales</taxon>
        <taxon>Micromonosporaceae</taxon>
        <taxon>Micromonospora</taxon>
    </lineage>
</organism>
<evidence type="ECO:0000259" key="2">
    <source>
        <dbReference type="Pfam" id="PF02371"/>
    </source>
</evidence>
<feature type="domain" description="Transposase IS110-like N-terminal" evidence="1">
    <location>
        <begin position="10"/>
        <end position="154"/>
    </location>
</feature>
<dbReference type="InterPro" id="IPR047650">
    <property type="entry name" value="Transpos_IS110"/>
</dbReference>
<dbReference type="PANTHER" id="PTHR33055:SF16">
    <property type="entry name" value="TRANSPOSASE FOR INSERTION SEQUENCE ELEMENT IS1547"/>
    <property type="match status" value="1"/>
</dbReference>
<dbReference type="EMBL" id="CP134876">
    <property type="protein sequence ID" value="WNM37844.1"/>
    <property type="molecule type" value="Genomic_DNA"/>
</dbReference>
<evidence type="ECO:0000313" key="4">
    <source>
        <dbReference type="Proteomes" id="UP001303001"/>
    </source>
</evidence>
<dbReference type="InterPro" id="IPR002525">
    <property type="entry name" value="Transp_IS110-like_N"/>
</dbReference>
<reference evidence="3 4" key="1">
    <citation type="submission" date="2023-09" db="EMBL/GenBank/DDBJ databases">
        <title>Micromonospora halotolerans DSM 45598 genome sequence.</title>
        <authorList>
            <person name="Mo P."/>
        </authorList>
    </citation>
    <scope>NUCLEOTIDE SEQUENCE [LARGE SCALE GENOMIC DNA]</scope>
    <source>
        <strain evidence="3 4">DSM 45598</strain>
    </source>
</reference>
<gene>
    <name evidence="3" type="ORF">RMN56_22185</name>
</gene>
<evidence type="ECO:0000313" key="3">
    <source>
        <dbReference type="EMBL" id="WNM37844.1"/>
    </source>
</evidence>
<dbReference type="Pfam" id="PF02371">
    <property type="entry name" value="Transposase_20"/>
    <property type="match status" value="1"/>
</dbReference>
<dbReference type="PANTHER" id="PTHR33055">
    <property type="entry name" value="TRANSPOSASE FOR INSERTION SEQUENCE ELEMENT IS1111A"/>
    <property type="match status" value="1"/>
</dbReference>
<dbReference type="Pfam" id="PF01548">
    <property type="entry name" value="DEDD_Tnp_IS110"/>
    <property type="match status" value="1"/>
</dbReference>